<comment type="caution">
    <text evidence="6">The sequence shown here is derived from an EMBL/GenBank/DDBJ whole genome shotgun (WGS) entry which is preliminary data.</text>
</comment>
<proteinExistence type="inferred from homology"/>
<dbReference type="Pfam" id="PF00171">
    <property type="entry name" value="Aldedh"/>
    <property type="match status" value="1"/>
</dbReference>
<protein>
    <submittedName>
        <fullName evidence="6">Aldehyde dehydrogenase</fullName>
    </submittedName>
</protein>
<organism evidence="6 7">
    <name type="scientific">Amycolatopsis bartoniae</name>
    <dbReference type="NCBI Taxonomy" id="941986"/>
    <lineage>
        <taxon>Bacteria</taxon>
        <taxon>Bacillati</taxon>
        <taxon>Actinomycetota</taxon>
        <taxon>Actinomycetes</taxon>
        <taxon>Pseudonocardiales</taxon>
        <taxon>Pseudonocardiaceae</taxon>
        <taxon>Amycolatopsis</taxon>
    </lineage>
</organism>
<reference evidence="6" key="2">
    <citation type="submission" date="2020-09" db="EMBL/GenBank/DDBJ databases">
        <authorList>
            <person name="Sun Q."/>
            <person name="Zhou Y."/>
        </authorList>
    </citation>
    <scope>NUCLEOTIDE SEQUENCE</scope>
    <source>
        <strain evidence="6">CGMCC 4.7679</strain>
    </source>
</reference>
<comment type="similarity">
    <text evidence="1 4">Belongs to the aldehyde dehydrogenase family.</text>
</comment>
<name>A0A8H9IZ56_9PSEU</name>
<evidence type="ECO:0000259" key="5">
    <source>
        <dbReference type="Pfam" id="PF00171"/>
    </source>
</evidence>
<evidence type="ECO:0000313" key="7">
    <source>
        <dbReference type="Proteomes" id="UP000658656"/>
    </source>
</evidence>
<dbReference type="InterPro" id="IPR015590">
    <property type="entry name" value="Aldehyde_DH_dom"/>
</dbReference>
<evidence type="ECO:0000256" key="2">
    <source>
        <dbReference type="ARBA" id="ARBA00023002"/>
    </source>
</evidence>
<keyword evidence="2 4" id="KW-0560">Oxidoreductase</keyword>
<accession>A0A8H9IZ56</accession>
<dbReference type="Gene3D" id="3.40.605.10">
    <property type="entry name" value="Aldehyde Dehydrogenase, Chain A, domain 1"/>
    <property type="match status" value="1"/>
</dbReference>
<keyword evidence="7" id="KW-1185">Reference proteome</keyword>
<dbReference type="InterPro" id="IPR016163">
    <property type="entry name" value="Ald_DH_C"/>
</dbReference>
<dbReference type="RefSeq" id="WP_145932906.1">
    <property type="nucleotide sequence ID" value="NZ_BNAV01000007.1"/>
</dbReference>
<evidence type="ECO:0000256" key="1">
    <source>
        <dbReference type="ARBA" id="ARBA00009986"/>
    </source>
</evidence>
<feature type="domain" description="Aldehyde dehydrogenase" evidence="5">
    <location>
        <begin position="36"/>
        <end position="493"/>
    </location>
</feature>
<feature type="active site" evidence="3">
    <location>
        <position position="270"/>
    </location>
</feature>
<dbReference type="PROSITE" id="PS00070">
    <property type="entry name" value="ALDEHYDE_DEHYDR_CYS"/>
    <property type="match status" value="1"/>
</dbReference>
<dbReference type="FunFam" id="3.40.605.10:FF:000007">
    <property type="entry name" value="NAD/NADP-dependent betaine aldehyde dehydrogenase"/>
    <property type="match status" value="1"/>
</dbReference>
<gene>
    <name evidence="6" type="ORF">GCM10017566_47590</name>
</gene>
<evidence type="ECO:0000256" key="3">
    <source>
        <dbReference type="PROSITE-ProRule" id="PRU10007"/>
    </source>
</evidence>
<sequence>MSTTTRAHGLAPVVASRLAAAPHLFIDGERREALSSRTQPVIDPGTGTQIATTACAGPADIDAAVAAAVRNLDPASEWRRMTPLERGRILSRIGEAIYAHADQFAELEVLDGGKVRGAARAIDVEFAARTFLYFAGWPSKIQGTTVPVSHPGIHVRTEREPVGVAGMITAWNFPLLLCGWKMAPALAAGCPVVFKASEETPLSALWLAELASEAGLPDGVLNVVPGHGAEAGAALVSHPDVRKLSFTGSTAVGRQIARSAADLVKRVTLELGGKSANIIFPDADLDAAVAGSAGGIFWHSGQTCSAPSRLFVHRDIHDEVVEKLLSEAAALTIGHGLDEGVDFGPLVSQRQLERVRGYVERAAADGAKVHQAGELPPGGGFFFPPTVIAGVTDEMECVREEIFGPVVVVLPFDDADEVARRANASDYGLAAGVWTGSVATEHAMTRALRAGTVYVNGWGLTDPAAPFGGFAQSGYGRDLGPDSLDGYLETKSVWTFHG</sequence>
<dbReference type="InterPro" id="IPR016162">
    <property type="entry name" value="Ald_DH_N"/>
</dbReference>
<dbReference type="PANTHER" id="PTHR11699">
    <property type="entry name" value="ALDEHYDE DEHYDROGENASE-RELATED"/>
    <property type="match status" value="1"/>
</dbReference>
<dbReference type="EMBL" id="BNAV01000007">
    <property type="protein sequence ID" value="GHF68252.1"/>
    <property type="molecule type" value="Genomic_DNA"/>
</dbReference>
<dbReference type="InterPro" id="IPR029510">
    <property type="entry name" value="Ald_DH_CS_GLU"/>
</dbReference>
<dbReference type="Gene3D" id="3.40.309.10">
    <property type="entry name" value="Aldehyde Dehydrogenase, Chain A, domain 2"/>
    <property type="match status" value="1"/>
</dbReference>
<dbReference type="AlphaFoldDB" id="A0A8H9IZ56"/>
<dbReference type="Proteomes" id="UP000658656">
    <property type="component" value="Unassembled WGS sequence"/>
</dbReference>
<dbReference type="InterPro" id="IPR016161">
    <property type="entry name" value="Ald_DH/histidinol_DH"/>
</dbReference>
<dbReference type="SUPFAM" id="SSF53720">
    <property type="entry name" value="ALDH-like"/>
    <property type="match status" value="1"/>
</dbReference>
<dbReference type="FunFam" id="3.40.309.10:FF:000012">
    <property type="entry name" value="Betaine aldehyde dehydrogenase"/>
    <property type="match status" value="1"/>
</dbReference>
<dbReference type="PROSITE" id="PS00687">
    <property type="entry name" value="ALDEHYDE_DEHYDR_GLU"/>
    <property type="match status" value="1"/>
</dbReference>
<dbReference type="OrthoDB" id="6882680at2"/>
<dbReference type="GO" id="GO:0016620">
    <property type="term" value="F:oxidoreductase activity, acting on the aldehyde or oxo group of donors, NAD or NADP as acceptor"/>
    <property type="evidence" value="ECO:0007669"/>
    <property type="project" value="InterPro"/>
</dbReference>
<evidence type="ECO:0000256" key="4">
    <source>
        <dbReference type="RuleBase" id="RU003345"/>
    </source>
</evidence>
<dbReference type="InterPro" id="IPR016160">
    <property type="entry name" value="Ald_DH_CS_CYS"/>
</dbReference>
<reference evidence="6" key="1">
    <citation type="journal article" date="2014" name="Int. J. Syst. Evol. Microbiol.">
        <title>Complete genome sequence of Corynebacterium casei LMG S-19264T (=DSM 44701T), isolated from a smear-ripened cheese.</title>
        <authorList>
            <consortium name="US DOE Joint Genome Institute (JGI-PGF)"/>
            <person name="Walter F."/>
            <person name="Albersmeier A."/>
            <person name="Kalinowski J."/>
            <person name="Ruckert C."/>
        </authorList>
    </citation>
    <scope>NUCLEOTIDE SEQUENCE</scope>
    <source>
        <strain evidence="6">CGMCC 4.7679</strain>
    </source>
</reference>
<evidence type="ECO:0000313" key="6">
    <source>
        <dbReference type="EMBL" id="GHF68252.1"/>
    </source>
</evidence>